<dbReference type="PIRSF" id="PIRSF002070">
    <property type="entry name" value="SSB"/>
    <property type="match status" value="1"/>
</dbReference>
<dbReference type="RefSeq" id="WP_338348161.1">
    <property type="nucleotide sequence ID" value="NZ_CAUZLY010000013.1"/>
</dbReference>
<evidence type="ECO:0000256" key="4">
    <source>
        <dbReference type="SAM" id="MobiDB-lite"/>
    </source>
</evidence>
<evidence type="ECO:0000313" key="5">
    <source>
        <dbReference type="EMBL" id="CAK1253912.1"/>
    </source>
</evidence>
<dbReference type="PANTHER" id="PTHR10302">
    <property type="entry name" value="SINGLE-STRANDED DNA-BINDING PROTEIN"/>
    <property type="match status" value="1"/>
</dbReference>
<protein>
    <recommendedName>
        <fullName evidence="2 3">Single-stranded DNA-binding protein</fullName>
        <shortName evidence="2">SSB</shortName>
    </recommendedName>
</protein>
<accession>A0ABN9YZ28</accession>
<reference evidence="5 6" key="1">
    <citation type="submission" date="2023-10" db="EMBL/GenBank/DDBJ databases">
        <authorList>
            <person name="Botero Cardona J."/>
        </authorList>
    </citation>
    <scope>NUCLEOTIDE SEQUENCE [LARGE SCALE GENOMIC DNA]</scope>
    <source>
        <strain evidence="5 6">R-82641</strain>
    </source>
</reference>
<dbReference type="PANTHER" id="PTHR10302:SF27">
    <property type="entry name" value="SINGLE-STRANDED DNA-BINDING PROTEIN"/>
    <property type="match status" value="1"/>
</dbReference>
<evidence type="ECO:0000256" key="2">
    <source>
        <dbReference type="HAMAP-Rule" id="MF_00984"/>
    </source>
</evidence>
<dbReference type="Proteomes" id="UP001314200">
    <property type="component" value="Unassembled WGS sequence"/>
</dbReference>
<dbReference type="InterPro" id="IPR012340">
    <property type="entry name" value="NA-bd_OB-fold"/>
</dbReference>
<evidence type="ECO:0000256" key="3">
    <source>
        <dbReference type="PIRNR" id="PIRNR002070"/>
    </source>
</evidence>
<proteinExistence type="inferred from homology"/>
<dbReference type="EMBL" id="CAUZLY010000013">
    <property type="protein sequence ID" value="CAK1253912.1"/>
    <property type="molecule type" value="Genomic_DNA"/>
</dbReference>
<keyword evidence="1 2" id="KW-0238">DNA-binding</keyword>
<feature type="region of interest" description="Disordered" evidence="4">
    <location>
        <begin position="106"/>
        <end position="137"/>
    </location>
</feature>
<dbReference type="PROSITE" id="PS50935">
    <property type="entry name" value="SSB"/>
    <property type="match status" value="1"/>
</dbReference>
<evidence type="ECO:0000313" key="6">
    <source>
        <dbReference type="Proteomes" id="UP001314200"/>
    </source>
</evidence>
<dbReference type="Gene3D" id="2.40.50.140">
    <property type="entry name" value="Nucleic acid-binding proteins"/>
    <property type="match status" value="1"/>
</dbReference>
<keyword evidence="6" id="KW-1185">Reference proteome</keyword>
<organism evidence="5 6">
    <name type="scientific">Fructobacillus cardui</name>
    <dbReference type="NCBI Taxonomy" id="2893170"/>
    <lineage>
        <taxon>Bacteria</taxon>
        <taxon>Bacillati</taxon>
        <taxon>Bacillota</taxon>
        <taxon>Bacilli</taxon>
        <taxon>Lactobacillales</taxon>
        <taxon>Lactobacillaceae</taxon>
        <taxon>Fructobacillus</taxon>
    </lineage>
</organism>
<sequence>MINRVTLIGRVTRDIEPKYTNNGTAVASFSLAVERDFKNQNGEKETDFFNVVTWRKGAEIIAQYAGKGSLLAVEGRLETRSYENRDGQRVNVVEVNADRFQFLDTKKDTQRDPFNQQQAQPKQKKQDDFISDSDLPF</sequence>
<evidence type="ECO:0000256" key="1">
    <source>
        <dbReference type="ARBA" id="ARBA00023125"/>
    </source>
</evidence>
<dbReference type="Pfam" id="PF00436">
    <property type="entry name" value="SSB"/>
    <property type="match status" value="1"/>
</dbReference>
<dbReference type="NCBIfam" id="TIGR00621">
    <property type="entry name" value="ssb"/>
    <property type="match status" value="1"/>
</dbReference>
<dbReference type="SUPFAM" id="SSF50249">
    <property type="entry name" value="Nucleic acid-binding proteins"/>
    <property type="match status" value="1"/>
</dbReference>
<dbReference type="GO" id="GO:0003677">
    <property type="term" value="F:DNA binding"/>
    <property type="evidence" value="ECO:0007669"/>
    <property type="project" value="UniProtKB-KW"/>
</dbReference>
<dbReference type="HAMAP" id="MF_00984">
    <property type="entry name" value="SSB"/>
    <property type="match status" value="1"/>
</dbReference>
<comment type="subunit">
    <text evidence="2">Homotetramer.</text>
</comment>
<name>A0ABN9YZ28_9LACO</name>
<dbReference type="InterPro" id="IPR000424">
    <property type="entry name" value="Primosome_PriB/ssb"/>
</dbReference>
<dbReference type="CDD" id="cd04496">
    <property type="entry name" value="SSB_OBF"/>
    <property type="match status" value="1"/>
</dbReference>
<gene>
    <name evidence="5" type="ORF">R82641_BJNNKPBH_01455</name>
</gene>
<dbReference type="InterPro" id="IPR011344">
    <property type="entry name" value="ssDNA-bd"/>
</dbReference>
<comment type="caution">
    <text evidence="2">Lacks conserved residue(s) required for the propagation of feature annotation.</text>
</comment>
<comment type="caution">
    <text evidence="5">The sequence shown here is derived from an EMBL/GenBank/DDBJ whole genome shotgun (WGS) entry which is preliminary data.</text>
</comment>